<evidence type="ECO:0000313" key="5">
    <source>
        <dbReference type="EMBL" id="MFC1401091.1"/>
    </source>
</evidence>
<evidence type="ECO:0000256" key="2">
    <source>
        <dbReference type="SAM" id="Phobius"/>
    </source>
</evidence>
<evidence type="ECO:0000256" key="1">
    <source>
        <dbReference type="SAM" id="MobiDB-lite"/>
    </source>
</evidence>
<feature type="transmembrane region" description="Helical" evidence="2">
    <location>
        <begin position="47"/>
        <end position="66"/>
    </location>
</feature>
<sequence>MSQQVPEEQPPAEPPAPSSSEPPAEPPPGAHRAAQRRRPIVRQGPDWGGLLAATVFYWLSFTPSLLPRPWWLQVLAAAVTATIGYALGALIARVVRIWFTPSERLRHAAWWALGVAAPVAVVVTTAWSVTWQGDSRRAVGMDPRVTWWLWALVPPIAVLLCALLVVIGRSLRLATHAAARGLGRILPPRLAAACAVVVVTVLVIGLGQGFLQRGVLSVLESSARLANDSTSPGIVQPTLPTLSGSPSSLESWGSLGAKGRDFVGQARTRAQLTAFSGQPAMDPVRVYVGLRAAPTLAERARLAVAELQRTGAFKRKVLAVISTTGSGWVNQNLANPLEYMYDGDSALVAIQYSYLPSFVSVLTEDEAAHAGRALFDAVYAEWSSLPAATRPKLLLAGESLGSYATERAFDGSLDELTARAGGALLLGPTADNPLWQTVTNGRDSGSPMWLPIYQQGQKVRWGQVAADFGRPANPWPGPRVLYLQNGGDPITWWTPHLIVHRPGWLVGPRAPDVTGGMQWYPFVTFWQVTCDMLGADSVPVGHGHRFGTLPVAGWAAVAQPPGWTAAETARLEALLGQA</sequence>
<keyword evidence="5" id="KW-0378">Hydrolase</keyword>
<proteinExistence type="predicted"/>
<feature type="domain" description="Alpha/beta-hydrolase catalytic" evidence="3">
    <location>
        <begin position="284"/>
        <end position="571"/>
    </location>
</feature>
<feature type="transmembrane region" description="Helical" evidence="2">
    <location>
        <begin position="107"/>
        <end position="127"/>
    </location>
</feature>
<feature type="transmembrane region" description="Helical" evidence="2">
    <location>
        <begin position="72"/>
        <end position="95"/>
    </location>
</feature>
<keyword evidence="2" id="KW-0472">Membrane</keyword>
<dbReference type="GO" id="GO:0016787">
    <property type="term" value="F:hydrolase activity"/>
    <property type="evidence" value="ECO:0007669"/>
    <property type="project" value="UniProtKB-KW"/>
</dbReference>
<feature type="domain" description="Alpha/beta-hydrolase N-terminal" evidence="4">
    <location>
        <begin position="61"/>
        <end position="265"/>
    </location>
</feature>
<dbReference type="InterPro" id="IPR027787">
    <property type="entry name" value="Alpha/beta-hydrolase_catalytic"/>
</dbReference>
<dbReference type="Pfam" id="PF10081">
    <property type="entry name" value="Abhydrolase_9"/>
    <property type="match status" value="1"/>
</dbReference>
<organism evidence="5 6">
    <name type="scientific">Streptacidiphilus cavernicola</name>
    <dbReference type="NCBI Taxonomy" id="3342716"/>
    <lineage>
        <taxon>Bacteria</taxon>
        <taxon>Bacillati</taxon>
        <taxon>Actinomycetota</taxon>
        <taxon>Actinomycetes</taxon>
        <taxon>Kitasatosporales</taxon>
        <taxon>Streptomycetaceae</taxon>
        <taxon>Streptacidiphilus</taxon>
    </lineage>
</organism>
<dbReference type="Proteomes" id="UP001592528">
    <property type="component" value="Unassembled WGS sequence"/>
</dbReference>
<reference evidence="5 6" key="1">
    <citation type="submission" date="2024-09" db="EMBL/GenBank/DDBJ databases">
        <authorList>
            <person name="Lee S.D."/>
        </authorList>
    </citation>
    <scope>NUCLEOTIDE SEQUENCE [LARGE SCALE GENOMIC DNA]</scope>
    <source>
        <strain evidence="5 6">N1-5</strain>
    </source>
</reference>
<accession>A0ABV6UI14</accession>
<evidence type="ECO:0000259" key="3">
    <source>
        <dbReference type="Pfam" id="PF10081"/>
    </source>
</evidence>
<evidence type="ECO:0000259" key="4">
    <source>
        <dbReference type="Pfam" id="PF15420"/>
    </source>
</evidence>
<dbReference type="InterPro" id="IPR027788">
    <property type="entry name" value="Alpha/beta-hydrolase_N_dom"/>
</dbReference>
<dbReference type="RefSeq" id="WP_084713761.1">
    <property type="nucleotide sequence ID" value="NZ_JBHEZZ010000003.1"/>
</dbReference>
<dbReference type="EMBL" id="JBHEZZ010000003">
    <property type="protein sequence ID" value="MFC1401091.1"/>
    <property type="molecule type" value="Genomic_DNA"/>
</dbReference>
<keyword evidence="2" id="KW-0812">Transmembrane</keyword>
<feature type="compositionally biased region" description="Pro residues" evidence="1">
    <location>
        <begin position="8"/>
        <end position="17"/>
    </location>
</feature>
<feature type="region of interest" description="Disordered" evidence="1">
    <location>
        <begin position="1"/>
        <end position="37"/>
    </location>
</feature>
<keyword evidence="2" id="KW-1133">Transmembrane helix</keyword>
<evidence type="ECO:0000313" key="6">
    <source>
        <dbReference type="Proteomes" id="UP001592528"/>
    </source>
</evidence>
<name>A0ABV6UI14_9ACTN</name>
<dbReference type="Pfam" id="PF15420">
    <property type="entry name" value="Abhydrolase_9_N"/>
    <property type="match status" value="1"/>
</dbReference>
<comment type="caution">
    <text evidence="5">The sequence shown here is derived from an EMBL/GenBank/DDBJ whole genome shotgun (WGS) entry which is preliminary data.</text>
</comment>
<feature type="transmembrane region" description="Helical" evidence="2">
    <location>
        <begin position="190"/>
        <end position="211"/>
    </location>
</feature>
<feature type="transmembrane region" description="Helical" evidence="2">
    <location>
        <begin position="147"/>
        <end position="169"/>
    </location>
</feature>
<keyword evidence="6" id="KW-1185">Reference proteome</keyword>
<gene>
    <name evidence="5" type="ORF">ACEZDJ_07305</name>
</gene>
<protein>
    <submittedName>
        <fullName evidence="5">Alpha/beta hydrolase</fullName>
    </submittedName>
</protein>